<dbReference type="EMBL" id="JAYLLH010000016">
    <property type="protein sequence ID" value="MEC3862055.1"/>
    <property type="molecule type" value="Genomic_DNA"/>
</dbReference>
<gene>
    <name evidence="1" type="ORF">VK792_12235</name>
</gene>
<evidence type="ECO:0000313" key="1">
    <source>
        <dbReference type="EMBL" id="MEC3862055.1"/>
    </source>
</evidence>
<evidence type="ECO:0000313" key="2">
    <source>
        <dbReference type="Proteomes" id="UP001348149"/>
    </source>
</evidence>
<dbReference type="RefSeq" id="WP_326297792.1">
    <property type="nucleotide sequence ID" value="NZ_JAYLLH010000016.1"/>
</dbReference>
<comment type="caution">
    <text evidence="1">The sequence shown here is derived from an EMBL/GenBank/DDBJ whole genome shotgun (WGS) entry which is preliminary data.</text>
</comment>
<protein>
    <submittedName>
        <fullName evidence="1">Uncharacterized protein</fullName>
    </submittedName>
</protein>
<organism evidence="1 2">
    <name type="scientific">Mesobacterium hydrothermale</name>
    <dbReference type="NCBI Taxonomy" id="3111907"/>
    <lineage>
        <taxon>Bacteria</taxon>
        <taxon>Pseudomonadati</taxon>
        <taxon>Pseudomonadota</taxon>
        <taxon>Alphaproteobacteria</taxon>
        <taxon>Rhodobacterales</taxon>
        <taxon>Roseobacteraceae</taxon>
        <taxon>Mesobacterium</taxon>
    </lineage>
</organism>
<name>A0ABU6HLK9_9RHOB</name>
<sequence length="116" mass="12760">MSFALPAFWKRHKPLLLAFVLAVATTGFFAVKLVIATVYWSDPAHRDQHIEGWMTPGYIAHSWNVPPEVIGTELGLQPGGTPKRITLDDIARERGVAVDTLIQQIEAAIAASRGRN</sequence>
<accession>A0ABU6HLK9</accession>
<reference evidence="1 2" key="1">
    <citation type="submission" date="2024-01" db="EMBL/GenBank/DDBJ databases">
        <title>Mesobacterium rodlantinim sp. nov., isolated from shallow sea hydrothermal systems off Kueishantao Island.</title>
        <authorList>
            <person name="Su Z."/>
            <person name="Tang K."/>
        </authorList>
    </citation>
    <scope>NUCLEOTIDE SEQUENCE [LARGE SCALE GENOMIC DNA]</scope>
    <source>
        <strain evidence="1 2">TK19101</strain>
    </source>
</reference>
<keyword evidence="2" id="KW-1185">Reference proteome</keyword>
<proteinExistence type="predicted"/>
<dbReference type="Proteomes" id="UP001348149">
    <property type="component" value="Unassembled WGS sequence"/>
</dbReference>